<evidence type="ECO:0000256" key="3">
    <source>
        <dbReference type="ARBA" id="ARBA00022475"/>
    </source>
</evidence>
<comment type="similarity">
    <text evidence="2">Belongs to the CPA3 antiporters (TC 2.A.63) subunit E family.</text>
</comment>
<dbReference type="InterPro" id="IPR002758">
    <property type="entry name" value="Cation_antiport_E"/>
</dbReference>
<evidence type="ECO:0000313" key="8">
    <source>
        <dbReference type="EMBL" id="RIV40246.1"/>
    </source>
</evidence>
<dbReference type="GO" id="GO:0005886">
    <property type="term" value="C:plasma membrane"/>
    <property type="evidence" value="ECO:0007669"/>
    <property type="project" value="UniProtKB-SubCell"/>
</dbReference>
<evidence type="ECO:0000256" key="6">
    <source>
        <dbReference type="ARBA" id="ARBA00023136"/>
    </source>
</evidence>
<dbReference type="Pfam" id="PF01899">
    <property type="entry name" value="MNHE"/>
    <property type="match status" value="1"/>
</dbReference>
<dbReference type="PANTHER" id="PTHR34584:SF1">
    <property type="entry name" value="NA(+)_H(+) ANTIPORTER SUBUNIT E1"/>
    <property type="match status" value="1"/>
</dbReference>
<dbReference type="RefSeq" id="WP_119573540.1">
    <property type="nucleotide sequence ID" value="NZ_QXEC01000003.1"/>
</dbReference>
<comment type="subcellular location">
    <subcellularLocation>
        <location evidence="1">Cell membrane</location>
        <topology evidence="1">Multi-pass membrane protein</topology>
    </subcellularLocation>
</comment>
<evidence type="ECO:0000256" key="1">
    <source>
        <dbReference type="ARBA" id="ARBA00004651"/>
    </source>
</evidence>
<feature type="transmembrane region" description="Helical" evidence="7">
    <location>
        <begin position="55"/>
        <end position="76"/>
    </location>
</feature>
<protein>
    <submittedName>
        <fullName evidence="8">Sodium:proton antiporter</fullName>
    </submittedName>
</protein>
<proteinExistence type="inferred from homology"/>
<keyword evidence="3" id="KW-1003">Cell membrane</keyword>
<organism evidence="8 9">
    <name type="scientific">Micromonospora radicis</name>
    <dbReference type="NCBI Taxonomy" id="1894971"/>
    <lineage>
        <taxon>Bacteria</taxon>
        <taxon>Bacillati</taxon>
        <taxon>Actinomycetota</taxon>
        <taxon>Actinomycetes</taxon>
        <taxon>Micromonosporales</taxon>
        <taxon>Micromonosporaceae</taxon>
        <taxon>Micromonospora</taxon>
    </lineage>
</organism>
<accession>A0A418MZ37</accession>
<dbReference type="PANTHER" id="PTHR34584">
    <property type="entry name" value="NA(+)/H(+) ANTIPORTER SUBUNIT E1"/>
    <property type="match status" value="1"/>
</dbReference>
<reference evidence="8 9" key="1">
    <citation type="submission" date="2018-08" db="EMBL/GenBank/DDBJ databases">
        <title>Jishengella sp. nov., isolated from a root of Azadirachta indica A. Juss. var. siamensis Valenton.</title>
        <authorList>
            <person name="Kuncharoen N."/>
            <person name="Tanasupawat S."/>
            <person name="Kudo T."/>
            <person name="Ohkuma M."/>
        </authorList>
    </citation>
    <scope>NUCLEOTIDE SEQUENCE [LARGE SCALE GENOMIC DNA]</scope>
    <source>
        <strain evidence="8 9">AZ1-13</strain>
    </source>
</reference>
<sequence length="119" mass="13014">MTRLLTLPIRLTLFTCWFAGQVLRSSWAVLADILTPGMAGTPRVVRMPLESRTDLHTALIGVLITLTPGTLTLGVVAHDQDGQALLVHSMYHRDAESALADLHDMERRMLLAVSLGDTP</sequence>
<keyword evidence="5 7" id="KW-1133">Transmembrane helix</keyword>
<name>A0A418MZ37_9ACTN</name>
<evidence type="ECO:0000256" key="2">
    <source>
        <dbReference type="ARBA" id="ARBA00006228"/>
    </source>
</evidence>
<gene>
    <name evidence="8" type="ORF">D2L64_05185</name>
</gene>
<keyword evidence="4 7" id="KW-0812">Transmembrane</keyword>
<dbReference type="GO" id="GO:0008324">
    <property type="term" value="F:monoatomic cation transmembrane transporter activity"/>
    <property type="evidence" value="ECO:0007669"/>
    <property type="project" value="InterPro"/>
</dbReference>
<comment type="caution">
    <text evidence="8">The sequence shown here is derived from an EMBL/GenBank/DDBJ whole genome shotgun (WGS) entry which is preliminary data.</text>
</comment>
<dbReference type="Proteomes" id="UP000283832">
    <property type="component" value="Unassembled WGS sequence"/>
</dbReference>
<dbReference type="OrthoDB" id="3837866at2"/>
<evidence type="ECO:0000313" key="9">
    <source>
        <dbReference type="Proteomes" id="UP000283832"/>
    </source>
</evidence>
<evidence type="ECO:0000256" key="4">
    <source>
        <dbReference type="ARBA" id="ARBA00022692"/>
    </source>
</evidence>
<keyword evidence="9" id="KW-1185">Reference proteome</keyword>
<evidence type="ECO:0000256" key="7">
    <source>
        <dbReference type="SAM" id="Phobius"/>
    </source>
</evidence>
<dbReference type="EMBL" id="QXEC01000003">
    <property type="protein sequence ID" value="RIV40246.1"/>
    <property type="molecule type" value="Genomic_DNA"/>
</dbReference>
<evidence type="ECO:0000256" key="5">
    <source>
        <dbReference type="ARBA" id="ARBA00022989"/>
    </source>
</evidence>
<keyword evidence="6 7" id="KW-0472">Membrane</keyword>
<dbReference type="AlphaFoldDB" id="A0A418MZ37"/>